<dbReference type="PANTHER" id="PTHR22600:SF57">
    <property type="entry name" value="BETA-N-ACETYLHEXOSAMINIDASE"/>
    <property type="match status" value="1"/>
</dbReference>
<dbReference type="InterPro" id="IPR008979">
    <property type="entry name" value="Galactose-bd-like_sf"/>
</dbReference>
<evidence type="ECO:0000256" key="4">
    <source>
        <dbReference type="ARBA" id="ARBA00022801"/>
    </source>
</evidence>
<dbReference type="SUPFAM" id="SSF51445">
    <property type="entry name" value="(Trans)glycosidases"/>
    <property type="match status" value="1"/>
</dbReference>
<dbReference type="PANTHER" id="PTHR22600">
    <property type="entry name" value="BETA-HEXOSAMINIDASE"/>
    <property type="match status" value="1"/>
</dbReference>
<dbReference type="SUPFAM" id="SSF49785">
    <property type="entry name" value="Galactose-binding domain-like"/>
    <property type="match status" value="1"/>
</dbReference>
<dbReference type="InterPro" id="IPR017853">
    <property type="entry name" value="GH"/>
</dbReference>
<dbReference type="AlphaFoldDB" id="A0A1X9NHW2"/>
<protein>
    <recommendedName>
        <fullName evidence="3">beta-N-acetylhexosaminidase</fullName>
        <ecNumber evidence="3">3.2.1.52</ecNumber>
    </recommendedName>
    <alternativeName>
        <fullName evidence="5">Beta-N-acetylhexosaminidase</fullName>
    </alternativeName>
</protein>
<dbReference type="Pfam" id="PF00728">
    <property type="entry name" value="Glyco_hydro_20"/>
    <property type="match status" value="1"/>
</dbReference>
<dbReference type="InterPro" id="IPR000421">
    <property type="entry name" value="FA58C"/>
</dbReference>
<comment type="catalytic activity">
    <reaction evidence="1">
        <text>Hydrolysis of terminal non-reducing N-acetyl-D-hexosamine residues in N-acetyl-beta-D-hexosaminides.</text>
        <dbReference type="EC" id="3.2.1.52"/>
    </reaction>
</comment>
<dbReference type="EMBL" id="CP019343">
    <property type="protein sequence ID" value="ARN75099.1"/>
    <property type="molecule type" value="Genomic_DNA"/>
</dbReference>
<dbReference type="PROSITE" id="PS50022">
    <property type="entry name" value="FA58C_3"/>
    <property type="match status" value="1"/>
</dbReference>
<dbReference type="GO" id="GO:0005975">
    <property type="term" value="P:carbohydrate metabolic process"/>
    <property type="evidence" value="ECO:0007669"/>
    <property type="project" value="InterPro"/>
</dbReference>
<dbReference type="Gene3D" id="2.60.120.260">
    <property type="entry name" value="Galactose-binding domain-like"/>
    <property type="match status" value="1"/>
</dbReference>
<comment type="similarity">
    <text evidence="2">Belongs to the glycosyl hydrolase 20 family.</text>
</comment>
<evidence type="ECO:0000256" key="3">
    <source>
        <dbReference type="ARBA" id="ARBA00012663"/>
    </source>
</evidence>
<name>A0A1X9NHW2_9GAMM</name>
<dbReference type="GO" id="GO:0016020">
    <property type="term" value="C:membrane"/>
    <property type="evidence" value="ECO:0007669"/>
    <property type="project" value="TreeGrafter"/>
</dbReference>
<sequence length="363" mass="40367">MSWRGIDGGRQAAIKGHSVIMTPVDALYFDFYQSTSLDEPLAIHGLTPLQQVYHYEPVPDGLSPQQQANILGAQGNVWTEYMPDTQAVERMALPRMTALAEVLWTDAAEKDFASFICRLPTMVSYLESLGYTVADSYKKVTATAQVQADTVHVLLATENSASTIFYTLDGSMPDQTSQPYTAPIICRQPTTIRAVAQNRADGQCYGDERITVMPHKALAKPLTVSSAIEKPELLLNGVIATDRIFQFHEWTEITEQGLLATIDLEDQLKLSQVQLGYQAGQYRRLYLPSAITVAVSKDGDDWQTVAEAGQATIKESAPRITLDFKAVTARYIRFTLENTHRAYSEEDRAIIAMPVYIDELVVY</sequence>
<dbReference type="KEGG" id="osg:BST96_13835"/>
<dbReference type="EC" id="3.2.1.52" evidence="3"/>
<evidence type="ECO:0000313" key="8">
    <source>
        <dbReference type="Proteomes" id="UP000193450"/>
    </source>
</evidence>
<dbReference type="STRING" id="716816.BST96_13835"/>
<evidence type="ECO:0000259" key="6">
    <source>
        <dbReference type="PROSITE" id="PS50022"/>
    </source>
</evidence>
<dbReference type="InterPro" id="IPR015883">
    <property type="entry name" value="Glyco_hydro_20_cat"/>
</dbReference>
<evidence type="ECO:0000256" key="5">
    <source>
        <dbReference type="ARBA" id="ARBA00030512"/>
    </source>
</evidence>
<evidence type="ECO:0000256" key="2">
    <source>
        <dbReference type="ARBA" id="ARBA00006285"/>
    </source>
</evidence>
<feature type="domain" description="F5/8 type C" evidence="6">
    <location>
        <begin position="204"/>
        <end position="353"/>
    </location>
</feature>
<organism evidence="7 8">
    <name type="scientific">Oceanicoccus sagamiensis</name>
    <dbReference type="NCBI Taxonomy" id="716816"/>
    <lineage>
        <taxon>Bacteria</taxon>
        <taxon>Pseudomonadati</taxon>
        <taxon>Pseudomonadota</taxon>
        <taxon>Gammaproteobacteria</taxon>
        <taxon>Cellvibrionales</taxon>
        <taxon>Spongiibacteraceae</taxon>
        <taxon>Oceanicoccus</taxon>
    </lineage>
</organism>
<dbReference type="InterPro" id="IPR059177">
    <property type="entry name" value="GH29D-like_dom"/>
</dbReference>
<gene>
    <name evidence="7" type="ORF">BST96_13835</name>
</gene>
<dbReference type="GO" id="GO:0030203">
    <property type="term" value="P:glycosaminoglycan metabolic process"/>
    <property type="evidence" value="ECO:0007669"/>
    <property type="project" value="TreeGrafter"/>
</dbReference>
<evidence type="ECO:0000256" key="1">
    <source>
        <dbReference type="ARBA" id="ARBA00001231"/>
    </source>
</evidence>
<evidence type="ECO:0000313" key="7">
    <source>
        <dbReference type="EMBL" id="ARN75099.1"/>
    </source>
</evidence>
<reference evidence="7 8" key="1">
    <citation type="submission" date="2016-11" db="EMBL/GenBank/DDBJ databases">
        <title>Trade-off between light-utilization and light-protection in marine flavobacteria.</title>
        <authorList>
            <person name="Kumagai Y."/>
        </authorList>
    </citation>
    <scope>NUCLEOTIDE SEQUENCE [LARGE SCALE GENOMIC DNA]</scope>
    <source>
        <strain evidence="7 8">NBRC 107125</strain>
    </source>
</reference>
<accession>A0A1X9NHW2</accession>
<dbReference type="GO" id="GO:0004563">
    <property type="term" value="F:beta-N-acetylhexosaminidase activity"/>
    <property type="evidence" value="ECO:0007669"/>
    <property type="project" value="UniProtKB-EC"/>
</dbReference>
<keyword evidence="4" id="KW-0378">Hydrolase</keyword>
<dbReference type="Pfam" id="PF00754">
    <property type="entry name" value="F5_F8_type_C"/>
    <property type="match status" value="1"/>
</dbReference>
<dbReference type="Gene3D" id="3.20.20.80">
    <property type="entry name" value="Glycosidases"/>
    <property type="match status" value="1"/>
</dbReference>
<dbReference type="Proteomes" id="UP000193450">
    <property type="component" value="Chromosome"/>
</dbReference>
<keyword evidence="8" id="KW-1185">Reference proteome</keyword>
<dbReference type="OrthoDB" id="9763537at2"/>
<dbReference type="Pfam" id="PF13290">
    <property type="entry name" value="CHB_HEX_C_1"/>
    <property type="match status" value="1"/>
</dbReference>
<dbReference type="InterPro" id="IPR025705">
    <property type="entry name" value="Beta_hexosaminidase_sua/sub"/>
</dbReference>
<proteinExistence type="inferred from homology"/>